<dbReference type="AlphaFoldDB" id="A0AAD6IVT9"/>
<organism evidence="2 3">
    <name type="scientific">Drechslerella dactyloides</name>
    <name type="common">Nematode-trapping fungus</name>
    <name type="synonym">Arthrobotrys dactyloides</name>
    <dbReference type="NCBI Taxonomy" id="74499"/>
    <lineage>
        <taxon>Eukaryota</taxon>
        <taxon>Fungi</taxon>
        <taxon>Dikarya</taxon>
        <taxon>Ascomycota</taxon>
        <taxon>Pezizomycotina</taxon>
        <taxon>Orbiliomycetes</taxon>
        <taxon>Orbiliales</taxon>
        <taxon>Orbiliaceae</taxon>
        <taxon>Drechslerella</taxon>
    </lineage>
</organism>
<proteinExistence type="predicted"/>
<gene>
    <name evidence="2" type="ORF">Dda_5291</name>
</gene>
<evidence type="ECO:0000313" key="2">
    <source>
        <dbReference type="EMBL" id="KAJ6259653.1"/>
    </source>
</evidence>
<keyword evidence="1" id="KW-1133">Transmembrane helix</keyword>
<dbReference type="EMBL" id="JAQGDS010000006">
    <property type="protein sequence ID" value="KAJ6259653.1"/>
    <property type="molecule type" value="Genomic_DNA"/>
</dbReference>
<reference evidence="2" key="1">
    <citation type="submission" date="2023-01" db="EMBL/GenBank/DDBJ databases">
        <title>The chitinases involved in constricting ring structure development in the nematode-trapping fungus Drechslerella dactyloides.</title>
        <authorList>
            <person name="Wang R."/>
            <person name="Zhang L."/>
            <person name="Tang P."/>
            <person name="Li S."/>
            <person name="Liang L."/>
        </authorList>
    </citation>
    <scope>NUCLEOTIDE SEQUENCE</scope>
    <source>
        <strain evidence="2">YMF1.00031</strain>
    </source>
</reference>
<evidence type="ECO:0000313" key="3">
    <source>
        <dbReference type="Proteomes" id="UP001221413"/>
    </source>
</evidence>
<protein>
    <submittedName>
        <fullName evidence="2">Uncharacterized protein</fullName>
    </submittedName>
</protein>
<keyword evidence="3" id="KW-1185">Reference proteome</keyword>
<accession>A0AAD6IVT9</accession>
<evidence type="ECO:0000256" key="1">
    <source>
        <dbReference type="SAM" id="Phobius"/>
    </source>
</evidence>
<sequence>MTSRTIFREAAPILIAGVGAAAFSLLGNFVGNRAFFASQKDFEALESDIKKSLTAMRKENKEAWVRVEKDNKYTQDILRALPGCPDLGAFERALRGRKSEKTEVSGR</sequence>
<dbReference type="Proteomes" id="UP001221413">
    <property type="component" value="Unassembled WGS sequence"/>
</dbReference>
<comment type="caution">
    <text evidence="2">The sequence shown here is derived from an EMBL/GenBank/DDBJ whole genome shotgun (WGS) entry which is preliminary data.</text>
</comment>
<name>A0AAD6IVT9_DREDA</name>
<keyword evidence="1" id="KW-0472">Membrane</keyword>
<keyword evidence="1" id="KW-0812">Transmembrane</keyword>
<feature type="transmembrane region" description="Helical" evidence="1">
    <location>
        <begin position="12"/>
        <end position="30"/>
    </location>
</feature>